<dbReference type="AlphaFoldDB" id="A0AAD9V670"/>
<accession>A0AAD9V670</accession>
<dbReference type="EMBL" id="JARQWQ010000028">
    <property type="protein sequence ID" value="KAK2562699.1"/>
    <property type="molecule type" value="Genomic_DNA"/>
</dbReference>
<dbReference type="Proteomes" id="UP001249851">
    <property type="component" value="Unassembled WGS sequence"/>
</dbReference>
<reference evidence="1" key="1">
    <citation type="journal article" date="2023" name="G3 (Bethesda)">
        <title>Whole genome assembly and annotation of the endangered Caribbean coral Acropora cervicornis.</title>
        <authorList>
            <person name="Selwyn J.D."/>
            <person name="Vollmer S.V."/>
        </authorList>
    </citation>
    <scope>NUCLEOTIDE SEQUENCE</scope>
    <source>
        <strain evidence="1">K2</strain>
    </source>
</reference>
<reference evidence="1" key="2">
    <citation type="journal article" date="2023" name="Science">
        <title>Genomic signatures of disease resistance in endangered staghorn corals.</title>
        <authorList>
            <person name="Vollmer S.V."/>
            <person name="Selwyn J.D."/>
            <person name="Despard B.A."/>
            <person name="Roesel C.L."/>
        </authorList>
    </citation>
    <scope>NUCLEOTIDE SEQUENCE</scope>
    <source>
        <strain evidence="1">K2</strain>
    </source>
</reference>
<comment type="caution">
    <text evidence="1">The sequence shown here is derived from an EMBL/GenBank/DDBJ whole genome shotgun (WGS) entry which is preliminary data.</text>
</comment>
<evidence type="ECO:0000313" key="2">
    <source>
        <dbReference type="Proteomes" id="UP001249851"/>
    </source>
</evidence>
<proteinExistence type="predicted"/>
<gene>
    <name evidence="1" type="ORF">P5673_014405</name>
</gene>
<keyword evidence="2" id="KW-1185">Reference proteome</keyword>
<sequence length="114" mass="13122">MRKSRKRKRATEPVRHLKTMRLAKELFLSERVASRSQSLQESEILLELWHGSKKKCNQKTEISSLDNNLSFEFKAQKVTCLQNTTNPNNMMVARNRVADGNSSSGYVITCFQCI</sequence>
<protein>
    <submittedName>
        <fullName evidence="1">Uncharacterized protein</fullName>
    </submittedName>
</protein>
<evidence type="ECO:0000313" key="1">
    <source>
        <dbReference type="EMBL" id="KAK2562699.1"/>
    </source>
</evidence>
<organism evidence="1 2">
    <name type="scientific">Acropora cervicornis</name>
    <name type="common">Staghorn coral</name>
    <dbReference type="NCBI Taxonomy" id="6130"/>
    <lineage>
        <taxon>Eukaryota</taxon>
        <taxon>Metazoa</taxon>
        <taxon>Cnidaria</taxon>
        <taxon>Anthozoa</taxon>
        <taxon>Hexacorallia</taxon>
        <taxon>Scleractinia</taxon>
        <taxon>Astrocoeniina</taxon>
        <taxon>Acroporidae</taxon>
        <taxon>Acropora</taxon>
    </lineage>
</organism>
<name>A0AAD9V670_ACRCE</name>